<dbReference type="Proteomes" id="UP000466683">
    <property type="component" value="Chromosome"/>
</dbReference>
<keyword evidence="7 9" id="KW-0414">Isoprene biosynthesis</keyword>
<comment type="function">
    <text evidence="9">Catalyzes the NADPH-dependent rearrangement and reduction of 1-deoxy-D-xylulose-5-phosphate (DXP) to 2-C-methyl-D-erythritol 4-phosphate (MEP).</text>
</comment>
<dbReference type="InterPro" id="IPR013644">
    <property type="entry name" value="DXP_reductoisomerase_C"/>
</dbReference>
<evidence type="ECO:0000256" key="4">
    <source>
        <dbReference type="ARBA" id="ARBA00022857"/>
    </source>
</evidence>
<evidence type="ECO:0000256" key="6">
    <source>
        <dbReference type="ARBA" id="ARBA00023211"/>
    </source>
</evidence>
<organism evidence="13 14">
    <name type="scientific">Mycolicibacterium boenickei</name>
    <dbReference type="NCBI Taxonomy" id="146017"/>
    <lineage>
        <taxon>Bacteria</taxon>
        <taxon>Bacillati</taxon>
        <taxon>Actinomycetota</taxon>
        <taxon>Actinomycetes</taxon>
        <taxon>Mycobacteriales</taxon>
        <taxon>Mycobacteriaceae</taxon>
        <taxon>Mycolicibacterium</taxon>
    </lineage>
</organism>
<dbReference type="InterPro" id="IPR003821">
    <property type="entry name" value="DXP_reductoisomerase"/>
</dbReference>
<comment type="cofactor">
    <cofactor evidence="9">
        <name>Mg(2+)</name>
        <dbReference type="ChEBI" id="CHEBI:18420"/>
    </cofactor>
    <cofactor evidence="9">
        <name>Mn(2+)</name>
        <dbReference type="ChEBI" id="CHEBI:29035"/>
    </cofactor>
</comment>
<feature type="binding site" evidence="9">
    <location>
        <position position="30"/>
    </location>
    <ligand>
        <name>NADPH</name>
        <dbReference type="ChEBI" id="CHEBI:57783"/>
    </ligand>
</feature>
<feature type="binding site" evidence="9">
    <location>
        <position position="160"/>
    </location>
    <ligand>
        <name>1-deoxy-D-xylulose 5-phosphate</name>
        <dbReference type="ChEBI" id="CHEBI:57792"/>
    </ligand>
</feature>
<feature type="binding site" evidence="9">
    <location>
        <position position="184"/>
    </location>
    <ligand>
        <name>1-deoxy-D-xylulose 5-phosphate</name>
        <dbReference type="ChEBI" id="CHEBI:57792"/>
    </ligand>
</feature>
<evidence type="ECO:0000259" key="10">
    <source>
        <dbReference type="Pfam" id="PF02670"/>
    </source>
</evidence>
<comment type="catalytic activity">
    <reaction evidence="8">
        <text>2-C-methyl-D-erythritol 4-phosphate + NADP(+) = 1-deoxy-D-xylulose 5-phosphate + NADPH + H(+)</text>
        <dbReference type="Rhea" id="RHEA:13717"/>
        <dbReference type="ChEBI" id="CHEBI:15378"/>
        <dbReference type="ChEBI" id="CHEBI:57783"/>
        <dbReference type="ChEBI" id="CHEBI:57792"/>
        <dbReference type="ChEBI" id="CHEBI:58262"/>
        <dbReference type="ChEBI" id="CHEBI:58349"/>
        <dbReference type="EC" id="1.1.1.267"/>
    </reaction>
    <physiologicalReaction direction="right-to-left" evidence="8">
        <dbReference type="Rhea" id="RHEA:13719"/>
    </physiologicalReaction>
</comment>
<feature type="binding site" evidence="9">
    <location>
        <position position="29"/>
    </location>
    <ligand>
        <name>NADPH</name>
        <dbReference type="ChEBI" id="CHEBI:57783"/>
    </ligand>
</feature>
<feature type="binding site" evidence="9">
    <location>
        <position position="213"/>
    </location>
    <ligand>
        <name>NADPH</name>
        <dbReference type="ChEBI" id="CHEBI:57783"/>
    </ligand>
</feature>
<evidence type="ECO:0000259" key="12">
    <source>
        <dbReference type="Pfam" id="PF13288"/>
    </source>
</evidence>
<dbReference type="EMBL" id="AP022579">
    <property type="protein sequence ID" value="BBX93341.1"/>
    <property type="molecule type" value="Genomic_DNA"/>
</dbReference>
<evidence type="ECO:0000256" key="8">
    <source>
        <dbReference type="ARBA" id="ARBA00048543"/>
    </source>
</evidence>
<feature type="domain" description="1-deoxy-D-xylulose 5-phosphate reductoisomerase N-terminal" evidence="10">
    <location>
        <begin position="22"/>
        <end position="142"/>
    </location>
</feature>
<dbReference type="PANTHER" id="PTHR30525">
    <property type="entry name" value="1-DEOXY-D-XYLULOSE 5-PHOSPHATE REDUCTOISOMERASE"/>
    <property type="match status" value="1"/>
</dbReference>
<evidence type="ECO:0000313" key="14">
    <source>
        <dbReference type="Proteomes" id="UP000466683"/>
    </source>
</evidence>
<feature type="binding site" evidence="9">
    <location>
        <position position="28"/>
    </location>
    <ligand>
        <name>NADPH</name>
        <dbReference type="ChEBI" id="CHEBI:57783"/>
    </ligand>
</feature>
<keyword evidence="6 9" id="KW-0464">Manganese</keyword>
<keyword evidence="5 9" id="KW-0560">Oxidoreductase</keyword>
<dbReference type="InterPro" id="IPR036291">
    <property type="entry name" value="NAD(P)-bd_dom_sf"/>
</dbReference>
<dbReference type="Gene3D" id="1.10.1740.10">
    <property type="match status" value="1"/>
</dbReference>
<dbReference type="SUPFAM" id="SSF55347">
    <property type="entry name" value="Glyceraldehyde-3-phosphate dehydrogenase-like, C-terminal domain"/>
    <property type="match status" value="1"/>
</dbReference>
<evidence type="ECO:0000256" key="9">
    <source>
        <dbReference type="HAMAP-Rule" id="MF_00183"/>
    </source>
</evidence>
<evidence type="ECO:0000256" key="5">
    <source>
        <dbReference type="ARBA" id="ARBA00023002"/>
    </source>
</evidence>
<evidence type="ECO:0000259" key="11">
    <source>
        <dbReference type="Pfam" id="PF08436"/>
    </source>
</evidence>
<feature type="binding site" evidence="9">
    <location>
        <position position="31"/>
    </location>
    <ligand>
        <name>NADPH</name>
        <dbReference type="ChEBI" id="CHEBI:57783"/>
    </ligand>
</feature>
<dbReference type="InterPro" id="IPR036169">
    <property type="entry name" value="DXPR_C_sf"/>
</dbReference>
<proteinExistence type="inferred from homology"/>
<accession>A0ABM7J2C6</accession>
<comment type="pathway">
    <text evidence="1 9">Isoprenoid biosynthesis; isopentenyl diphosphate biosynthesis via DXP pathway; isopentenyl diphosphate from 1-deoxy-D-xylulose 5-phosphate: step 1/6.</text>
</comment>
<feature type="domain" description="1-deoxy-D-xylulose 5-phosphate reductoisomerase C-terminal" evidence="11">
    <location>
        <begin position="154"/>
        <end position="237"/>
    </location>
</feature>
<dbReference type="Gene3D" id="3.40.50.720">
    <property type="entry name" value="NAD(P)-binding Rossmann-like Domain"/>
    <property type="match status" value="1"/>
</dbReference>
<keyword evidence="4 9" id="KW-0521">NADP</keyword>
<feature type="binding site" evidence="9">
    <location>
        <position position="207"/>
    </location>
    <ligand>
        <name>1-deoxy-D-xylulose 5-phosphate</name>
        <dbReference type="ChEBI" id="CHEBI:57792"/>
    </ligand>
</feature>
<feature type="binding site" evidence="9">
    <location>
        <position position="226"/>
    </location>
    <ligand>
        <name>1-deoxy-D-xylulose 5-phosphate</name>
        <dbReference type="ChEBI" id="CHEBI:57792"/>
    </ligand>
</feature>
<name>A0ABM7J2C6_9MYCO</name>
<dbReference type="Pfam" id="PF02670">
    <property type="entry name" value="DXP_reductoisom"/>
    <property type="match status" value="1"/>
</dbReference>
<dbReference type="SUPFAM" id="SSF69055">
    <property type="entry name" value="1-deoxy-D-xylulose-5-phosphate reductoisomerase, C-terminal domain"/>
    <property type="match status" value="1"/>
</dbReference>
<dbReference type="HAMAP" id="MF_00183">
    <property type="entry name" value="DXP_reductoisom"/>
    <property type="match status" value="1"/>
</dbReference>
<evidence type="ECO:0000256" key="3">
    <source>
        <dbReference type="ARBA" id="ARBA00022723"/>
    </source>
</evidence>
<feature type="binding site" evidence="9">
    <location>
        <position position="57"/>
    </location>
    <ligand>
        <name>NADPH</name>
        <dbReference type="ChEBI" id="CHEBI:57783"/>
    </ligand>
</feature>
<dbReference type="InterPro" id="IPR026877">
    <property type="entry name" value="DXPR_C"/>
</dbReference>
<evidence type="ECO:0000313" key="13">
    <source>
        <dbReference type="EMBL" id="BBX93341.1"/>
    </source>
</evidence>
<feature type="binding site" evidence="9">
    <location>
        <position position="229"/>
    </location>
    <ligand>
        <name>1-deoxy-D-xylulose 5-phosphate</name>
        <dbReference type="ChEBI" id="CHEBI:57792"/>
    </ligand>
</feature>
<feature type="binding site" evidence="9">
    <location>
        <position position="225"/>
    </location>
    <ligand>
        <name>1-deoxy-D-xylulose 5-phosphate</name>
        <dbReference type="ChEBI" id="CHEBI:57792"/>
    </ligand>
</feature>
<protein>
    <recommendedName>
        <fullName evidence="9">1-deoxy-D-xylulose 5-phosphate reductoisomerase</fullName>
        <shortName evidence="9">DXP reductoisomerase</shortName>
        <ecNumber evidence="9">1.1.1.267</ecNumber>
    </recommendedName>
    <alternativeName>
        <fullName evidence="9">1-deoxyxylulose-5-phosphate reductoisomerase</fullName>
    </alternativeName>
    <alternativeName>
        <fullName evidence="9">2-C-methyl-D-erythritol 4-phosphate synthase</fullName>
    </alternativeName>
</protein>
<feature type="binding site" evidence="9">
    <location>
        <position position="159"/>
    </location>
    <ligand>
        <name>1-deoxy-D-xylulose 5-phosphate</name>
        <dbReference type="ChEBI" id="CHEBI:57792"/>
    </ligand>
</feature>
<feature type="binding site" evidence="9">
    <location>
        <position position="160"/>
    </location>
    <ligand>
        <name>Mn(2+)</name>
        <dbReference type="ChEBI" id="CHEBI:29035"/>
    </ligand>
</feature>
<evidence type="ECO:0000256" key="2">
    <source>
        <dbReference type="ARBA" id="ARBA00006825"/>
    </source>
</evidence>
<feature type="binding site" evidence="9">
    <location>
        <position position="220"/>
    </location>
    <ligand>
        <name>1-deoxy-D-xylulose 5-phosphate</name>
        <dbReference type="ChEBI" id="CHEBI:57792"/>
    </ligand>
</feature>
<feature type="binding site" evidence="9">
    <location>
        <position position="158"/>
    </location>
    <ligand>
        <name>Mn(2+)</name>
        <dbReference type="ChEBI" id="CHEBI:29035"/>
    </ligand>
</feature>
<dbReference type="Pfam" id="PF08436">
    <property type="entry name" value="DXP_redisom_C"/>
    <property type="match status" value="1"/>
</dbReference>
<dbReference type="InterPro" id="IPR013512">
    <property type="entry name" value="DXP_reductoisomerase_N"/>
</dbReference>
<sequence length="405" mass="42047">MTIGATRPGTRHNVTVSDRMRVLILGSTGSIGTQALEVIAANPDRFEVVGLAAGGGNPDLLAAQRAATGVGNIAVADQRAADKIGEVRYAGPDAVTQLVENTEADVVLNALVGALGLAPTLAALATGARLALANKESLVAGGPLVLKAAAPGQIVPVDSEHSAMAQCLRGGTADEVAKIVLTASGGPFLGWTAADLESVTPEQAGKHPTWSMGPMNTLNSATLVNKGLELIETHLLFGIDYDRIEVVVHPQSIVHSMATFTDGSTLAQASPPDMKLPIALALGWPARVPGAALACDFTTASTWEFLPLDNEVFPAVNLARAAGTRGGCLTAVYNAANEEAAEAFLQGRIDFPTIVRTVGDVLHAADQWAAEPATVEEVLDAQRWAKDLARRTVEQKSVRKGLVTK</sequence>
<feature type="binding site" evidence="9">
    <location>
        <position position="54"/>
    </location>
    <ligand>
        <name>NADPH</name>
        <dbReference type="ChEBI" id="CHEBI:57783"/>
    </ligand>
</feature>
<feature type="binding site" evidence="9">
    <location>
        <position position="134"/>
    </location>
    <ligand>
        <name>NADPH</name>
        <dbReference type="ChEBI" id="CHEBI:57783"/>
    </ligand>
</feature>
<feature type="binding site" evidence="9">
    <location>
        <position position="135"/>
    </location>
    <ligand>
        <name>1-deoxy-D-xylulose 5-phosphate</name>
        <dbReference type="ChEBI" id="CHEBI:57792"/>
    </ligand>
</feature>
<gene>
    <name evidence="9 13" type="primary">dxr</name>
    <name evidence="13" type="ORF">MBOE_49900</name>
</gene>
<dbReference type="EC" id="1.1.1.267" evidence="9"/>
<comment type="caution">
    <text evidence="9">Lacks conserved residue(s) required for the propagation of feature annotation.</text>
</comment>
<feature type="binding site" evidence="9">
    <location>
        <position position="136"/>
    </location>
    <ligand>
        <name>NADPH</name>
        <dbReference type="ChEBI" id="CHEBI:57783"/>
    </ligand>
</feature>
<keyword evidence="14" id="KW-1185">Reference proteome</keyword>
<comment type="similarity">
    <text evidence="2 9">Belongs to the DXR family.</text>
</comment>
<feature type="domain" description="DXP reductoisomerase C-terminal" evidence="12">
    <location>
        <begin position="270"/>
        <end position="387"/>
    </location>
</feature>
<keyword evidence="9" id="KW-0460">Magnesium</keyword>
<dbReference type="NCBIfam" id="TIGR00243">
    <property type="entry name" value="Dxr"/>
    <property type="match status" value="1"/>
</dbReference>
<evidence type="ECO:0000256" key="1">
    <source>
        <dbReference type="ARBA" id="ARBA00005094"/>
    </source>
</evidence>
<evidence type="ECO:0000256" key="7">
    <source>
        <dbReference type="ARBA" id="ARBA00023229"/>
    </source>
</evidence>
<keyword evidence="3 9" id="KW-0479">Metal-binding</keyword>
<dbReference type="Pfam" id="PF13288">
    <property type="entry name" value="DXPR_C"/>
    <property type="match status" value="1"/>
</dbReference>
<feature type="binding site" evidence="9">
    <location>
        <position position="229"/>
    </location>
    <ligand>
        <name>Mn(2+)</name>
        <dbReference type="ChEBI" id="CHEBI:29035"/>
    </ligand>
</feature>
<dbReference type="PIRSF" id="PIRSF006205">
    <property type="entry name" value="Dxp_reductismrs"/>
    <property type="match status" value="1"/>
</dbReference>
<dbReference type="SUPFAM" id="SSF51735">
    <property type="entry name" value="NAD(P)-binding Rossmann-fold domains"/>
    <property type="match status" value="1"/>
</dbReference>
<reference evidence="13 14" key="1">
    <citation type="journal article" date="2019" name="Emerg. Microbes Infect.">
        <title>Comprehensive subspecies identification of 175 nontuberculous mycobacteria species based on 7547 genomic profiles.</title>
        <authorList>
            <person name="Matsumoto Y."/>
            <person name="Kinjo T."/>
            <person name="Motooka D."/>
            <person name="Nabeya D."/>
            <person name="Jung N."/>
            <person name="Uechi K."/>
            <person name="Horii T."/>
            <person name="Iida T."/>
            <person name="Fujita J."/>
            <person name="Nakamura S."/>
        </authorList>
    </citation>
    <scope>NUCLEOTIDE SEQUENCE [LARGE SCALE GENOMIC DNA]</scope>
    <source>
        <strain evidence="13 14">JCM 15653</strain>
    </source>
</reference>
<dbReference type="PANTHER" id="PTHR30525:SF0">
    <property type="entry name" value="1-DEOXY-D-XYLULOSE 5-PHOSPHATE REDUCTOISOMERASE, CHLOROPLASTIC"/>
    <property type="match status" value="1"/>
</dbReference>